<keyword evidence="2" id="KW-1185">Reference proteome</keyword>
<reference evidence="1" key="1">
    <citation type="journal article" date="2014" name="Int. J. Syst. Evol. Microbiol.">
        <title>Complete genome sequence of Corynebacterium casei LMG S-19264T (=DSM 44701T), isolated from a smear-ripened cheese.</title>
        <authorList>
            <consortium name="US DOE Joint Genome Institute (JGI-PGF)"/>
            <person name="Walter F."/>
            <person name="Albersmeier A."/>
            <person name="Kalinowski J."/>
            <person name="Ruckert C."/>
        </authorList>
    </citation>
    <scope>NUCLEOTIDE SEQUENCE</scope>
    <source>
        <strain evidence="1">NBRC 108769</strain>
    </source>
</reference>
<dbReference type="EMBL" id="BSOH01000023">
    <property type="protein sequence ID" value="GLR18961.1"/>
    <property type="molecule type" value="Genomic_DNA"/>
</dbReference>
<dbReference type="AlphaFoldDB" id="A0AA37SQ73"/>
<comment type="caution">
    <text evidence="1">The sequence shown here is derived from an EMBL/GenBank/DDBJ whole genome shotgun (WGS) entry which is preliminary data.</text>
</comment>
<evidence type="ECO:0000313" key="2">
    <source>
        <dbReference type="Proteomes" id="UP001156666"/>
    </source>
</evidence>
<dbReference type="SUPFAM" id="SSF48150">
    <property type="entry name" value="DNA-glycosylase"/>
    <property type="match status" value="1"/>
</dbReference>
<dbReference type="GO" id="GO:0006281">
    <property type="term" value="P:DNA repair"/>
    <property type="evidence" value="ECO:0007669"/>
    <property type="project" value="InterPro"/>
</dbReference>
<gene>
    <name evidence="1" type="ORF">GCM10007940_35770</name>
</gene>
<name>A0AA37SQ73_9BACT</name>
<organism evidence="1 2">
    <name type="scientific">Portibacter lacus</name>
    <dbReference type="NCBI Taxonomy" id="1099794"/>
    <lineage>
        <taxon>Bacteria</taxon>
        <taxon>Pseudomonadati</taxon>
        <taxon>Bacteroidota</taxon>
        <taxon>Saprospiria</taxon>
        <taxon>Saprospirales</taxon>
        <taxon>Haliscomenobacteraceae</taxon>
        <taxon>Portibacter</taxon>
    </lineage>
</organism>
<proteinExistence type="predicted"/>
<dbReference type="Proteomes" id="UP001156666">
    <property type="component" value="Unassembled WGS sequence"/>
</dbReference>
<accession>A0AA37SQ73</accession>
<dbReference type="GO" id="GO:0003824">
    <property type="term" value="F:catalytic activity"/>
    <property type="evidence" value="ECO:0007669"/>
    <property type="project" value="InterPro"/>
</dbReference>
<dbReference type="InterPro" id="IPR014127">
    <property type="entry name" value="CHP02757"/>
</dbReference>
<dbReference type="InterPro" id="IPR011257">
    <property type="entry name" value="DNA_glycosylase"/>
</dbReference>
<evidence type="ECO:0000313" key="1">
    <source>
        <dbReference type="EMBL" id="GLR18961.1"/>
    </source>
</evidence>
<protein>
    <submittedName>
        <fullName evidence="1">TIGR02757 family protein</fullName>
    </submittedName>
</protein>
<dbReference type="NCBIfam" id="TIGR02757">
    <property type="entry name" value="TIGR02757 family protein"/>
    <property type="match status" value="1"/>
</dbReference>
<dbReference type="Pfam" id="PF09674">
    <property type="entry name" value="DUF2400"/>
    <property type="match status" value="1"/>
</dbReference>
<sequence length="258" mass="30900">MLKLKEHFDMKVEQFNCPTFIDKDPISIPHKFSLKQDIEIIGFWVAMLSWGQRVTIINKSNLLVDMMGGHPYDFIMNHKESDLEPFETFKHRTFNGDDTLYFIHFFRKLYSKYESLEQAFTQFRKTDENQIEEMFSGFNEFFFDDEFALRRTQKHVASPARKSTCKRLNMFFRWMVRKDNNGVDFGLWDDIPMSALKIPLDVHVERVARHYGLLTRKQRDWQAVIEITEHLQRFDPQDPVKYDYALFGEGILEKDNLK</sequence>
<reference evidence="1" key="2">
    <citation type="submission" date="2023-01" db="EMBL/GenBank/DDBJ databases">
        <title>Draft genome sequence of Portibacter lacus strain NBRC 108769.</title>
        <authorList>
            <person name="Sun Q."/>
            <person name="Mori K."/>
        </authorList>
    </citation>
    <scope>NUCLEOTIDE SEQUENCE</scope>
    <source>
        <strain evidence="1">NBRC 108769</strain>
    </source>
</reference>